<dbReference type="Proteomes" id="UP001239397">
    <property type="component" value="Chromosome"/>
</dbReference>
<dbReference type="KEGG" id="amog:QRX60_22940"/>
<feature type="region of interest" description="Disordered" evidence="1">
    <location>
        <begin position="1"/>
        <end position="39"/>
    </location>
</feature>
<reference evidence="2 3" key="1">
    <citation type="submission" date="2023-06" db="EMBL/GenBank/DDBJ databases">
        <authorList>
            <person name="Oyuntsetseg B."/>
            <person name="Kim S.B."/>
        </authorList>
    </citation>
    <scope>NUCLEOTIDE SEQUENCE [LARGE SCALE GENOMIC DNA]</scope>
    <source>
        <strain evidence="2 3">4-36</strain>
    </source>
</reference>
<keyword evidence="3" id="KW-1185">Reference proteome</keyword>
<evidence type="ECO:0000313" key="2">
    <source>
        <dbReference type="EMBL" id="WIY06564.1"/>
    </source>
</evidence>
<gene>
    <name evidence="2" type="ORF">QRX60_22940</name>
</gene>
<evidence type="ECO:0000256" key="1">
    <source>
        <dbReference type="SAM" id="MobiDB-lite"/>
    </source>
</evidence>
<sequence length="53" mass="5250">MNRRENTASSCPAYPLTTSPAGAPASAQQKVAADGPAEPAASAGFVRFGAGSR</sequence>
<organism evidence="2 3">
    <name type="scientific">Amycolatopsis mongoliensis</name>
    <dbReference type="NCBI Taxonomy" id="715475"/>
    <lineage>
        <taxon>Bacteria</taxon>
        <taxon>Bacillati</taxon>
        <taxon>Actinomycetota</taxon>
        <taxon>Actinomycetes</taxon>
        <taxon>Pseudonocardiales</taxon>
        <taxon>Pseudonocardiaceae</taxon>
        <taxon>Amycolatopsis</taxon>
    </lineage>
</organism>
<dbReference type="RefSeq" id="WP_286002823.1">
    <property type="nucleotide sequence ID" value="NZ_CP127295.1"/>
</dbReference>
<proteinExistence type="predicted"/>
<name>A0A9Y2JZL6_9PSEU</name>
<dbReference type="EMBL" id="CP127295">
    <property type="protein sequence ID" value="WIY06564.1"/>
    <property type="molecule type" value="Genomic_DNA"/>
</dbReference>
<accession>A0A9Y2JZL6</accession>
<dbReference type="AlphaFoldDB" id="A0A9Y2JZL6"/>
<evidence type="ECO:0000313" key="3">
    <source>
        <dbReference type="Proteomes" id="UP001239397"/>
    </source>
</evidence>
<protein>
    <submittedName>
        <fullName evidence="2">Uncharacterized protein</fullName>
    </submittedName>
</protein>